<feature type="domain" description="AB hydrolase-1" evidence="1">
    <location>
        <begin position="18"/>
        <end position="239"/>
    </location>
</feature>
<dbReference type="Pfam" id="PF12697">
    <property type="entry name" value="Abhydrolase_6"/>
    <property type="match status" value="1"/>
</dbReference>
<evidence type="ECO:0000313" key="3">
    <source>
        <dbReference type="Proteomes" id="UP000243002"/>
    </source>
</evidence>
<dbReference type="InterPro" id="IPR000073">
    <property type="entry name" value="AB_hydrolase_1"/>
</dbReference>
<organism evidence="2 3">
    <name type="scientific">Cyanobium usitatum str. Tous</name>
    <dbReference type="NCBI Taxonomy" id="2116684"/>
    <lineage>
        <taxon>Bacteria</taxon>
        <taxon>Bacillati</taxon>
        <taxon>Cyanobacteriota</taxon>
        <taxon>Cyanophyceae</taxon>
        <taxon>Synechococcales</taxon>
        <taxon>Prochlorococcaceae</taxon>
        <taxon>Cyanobium</taxon>
    </lineage>
</organism>
<sequence>MGGPGCRALVHQAPSPLLVALHGWLLAGRLWTPLAAALAPRWELWSPDLPGFGQRPRPRGLQPNLASYGRWLAAAAQEQAGGRPIVLLGHSLGGSIALHAAPLLGEQLVGVIQIAAGGGVYQPRAFAQVRRGGALFLRWRPGWLAELPGSDPVRSPLLAERRAAQGLLACSTGPGAVRQLPQLTARLQVPSLWIAGERDQVMASRYVRHLAGYAPEHEFIELARAGHLPMGQMPEQLAAPIQQWLGQLPCSQLPCSQL</sequence>
<keyword evidence="3" id="KW-1185">Reference proteome</keyword>
<proteinExistence type="predicted"/>
<dbReference type="Proteomes" id="UP000243002">
    <property type="component" value="Unassembled WGS sequence"/>
</dbReference>
<gene>
    <name evidence="2" type="ORF">C7K55_05920</name>
</gene>
<protein>
    <submittedName>
        <fullName evidence="2">Alpha/beta hydrolase</fullName>
    </submittedName>
</protein>
<dbReference type="Gene3D" id="3.40.50.1820">
    <property type="entry name" value="alpha/beta hydrolase"/>
    <property type="match status" value="1"/>
</dbReference>
<dbReference type="InterPro" id="IPR029058">
    <property type="entry name" value="AB_hydrolase_fold"/>
</dbReference>
<dbReference type="SUPFAM" id="SSF53474">
    <property type="entry name" value="alpha/beta-Hydrolases"/>
    <property type="match status" value="1"/>
</dbReference>
<dbReference type="PANTHER" id="PTHR43689">
    <property type="entry name" value="HYDROLASE"/>
    <property type="match status" value="1"/>
</dbReference>
<dbReference type="EMBL" id="PXXO01000005">
    <property type="protein sequence ID" value="PSJ06057.1"/>
    <property type="molecule type" value="Genomic_DNA"/>
</dbReference>
<accession>A0A2P7MY04</accession>
<comment type="caution">
    <text evidence="2">The sequence shown here is derived from an EMBL/GenBank/DDBJ whole genome shotgun (WGS) entry which is preliminary data.</text>
</comment>
<evidence type="ECO:0000259" key="1">
    <source>
        <dbReference type="Pfam" id="PF12697"/>
    </source>
</evidence>
<dbReference type="AlphaFoldDB" id="A0A2P7MY04"/>
<name>A0A2P7MY04_9CYAN</name>
<evidence type="ECO:0000313" key="2">
    <source>
        <dbReference type="EMBL" id="PSJ06057.1"/>
    </source>
</evidence>
<dbReference type="OrthoDB" id="252464at2"/>
<reference evidence="2 3" key="1">
    <citation type="journal article" date="2018" name="Environ. Microbiol.">
        <title>Ecological and genomic features of two widespread freshwater picocyanobacteria.</title>
        <authorList>
            <person name="Cabello-Yeves P.J."/>
            <person name="Picazo A."/>
            <person name="Camacho A."/>
            <person name="Callieri C."/>
            <person name="Rosselli R."/>
            <person name="Roda-Garcia J.J."/>
            <person name="Coutinho F.H."/>
            <person name="Rodriguez-Valera F."/>
        </authorList>
    </citation>
    <scope>NUCLEOTIDE SEQUENCE [LARGE SCALE GENOMIC DNA]</scope>
    <source>
        <strain evidence="2 3">Tous</strain>
    </source>
</reference>
<dbReference type="GO" id="GO:0016787">
    <property type="term" value="F:hydrolase activity"/>
    <property type="evidence" value="ECO:0007669"/>
    <property type="project" value="UniProtKB-KW"/>
</dbReference>
<dbReference type="PRINTS" id="PR00111">
    <property type="entry name" value="ABHYDROLASE"/>
</dbReference>
<dbReference type="PANTHER" id="PTHR43689:SF51">
    <property type="entry name" value="SLR1917 PROTEIN"/>
    <property type="match status" value="1"/>
</dbReference>
<keyword evidence="2" id="KW-0378">Hydrolase</keyword>